<gene>
    <name evidence="11" type="ORF">HGG79_05455</name>
</gene>
<evidence type="ECO:0000256" key="4">
    <source>
        <dbReference type="ARBA" id="ARBA00022475"/>
    </source>
</evidence>
<dbReference type="GO" id="GO:0005886">
    <property type="term" value="C:plasma membrane"/>
    <property type="evidence" value="ECO:0007669"/>
    <property type="project" value="UniProtKB-SubCell"/>
</dbReference>
<comment type="similarity">
    <text evidence="2">Belongs to the ABC transporter superfamily.</text>
</comment>
<dbReference type="InterPro" id="IPR027417">
    <property type="entry name" value="P-loop_NTPase"/>
</dbReference>
<dbReference type="InterPro" id="IPR050388">
    <property type="entry name" value="ABC_Ni/Peptide_Import"/>
</dbReference>
<proteinExistence type="inferred from homology"/>
<evidence type="ECO:0000256" key="8">
    <source>
        <dbReference type="ARBA" id="ARBA00022967"/>
    </source>
</evidence>
<sequence>MSILSIKNLIIHSHGIPIVDNINLSIEQGEWMALIGESGSGKSVTASSVGLLIPKDLELVSGEINFNGKDMRMLGEEELRKIRGKEVAYVFQDYQNAFTPFIKIGKQIDEMIKCHIDIPKEERKNIIIKALNEVGLDEKRVFNSYPFQLSGGQLQRAAIAQAVILKPRLLIADEPTTALDAVNAVKVLKLLQEVKEKTKCAVLFITHDLRCAKSYATTMAIMHSGKIVEIGSKNNIVNNPKHSYTKNLFASIPPMQHVPDRLPITDKYYIV</sequence>
<evidence type="ECO:0000256" key="2">
    <source>
        <dbReference type="ARBA" id="ARBA00005417"/>
    </source>
</evidence>
<keyword evidence="6" id="KW-0547">Nucleotide-binding</keyword>
<dbReference type="PANTHER" id="PTHR43297:SF14">
    <property type="entry name" value="ATPASE AAA-TYPE CORE DOMAIN-CONTAINING PROTEIN"/>
    <property type="match status" value="1"/>
</dbReference>
<dbReference type="InterPro" id="IPR003593">
    <property type="entry name" value="AAA+_ATPase"/>
</dbReference>
<dbReference type="Pfam" id="PF00005">
    <property type="entry name" value="ABC_tran"/>
    <property type="match status" value="1"/>
</dbReference>
<keyword evidence="9" id="KW-0472">Membrane</keyword>
<dbReference type="AlphaFoldDB" id="A0A923E6E5"/>
<dbReference type="GO" id="GO:0005524">
    <property type="term" value="F:ATP binding"/>
    <property type="evidence" value="ECO:0007669"/>
    <property type="project" value="UniProtKB-KW"/>
</dbReference>
<keyword evidence="3" id="KW-0813">Transport</keyword>
<accession>A0A923E6E5</accession>
<evidence type="ECO:0000259" key="10">
    <source>
        <dbReference type="PROSITE" id="PS50893"/>
    </source>
</evidence>
<comment type="subcellular location">
    <subcellularLocation>
        <location evidence="1">Cell membrane</location>
        <topology evidence="1">Peripheral membrane protein</topology>
    </subcellularLocation>
</comment>
<evidence type="ECO:0000256" key="9">
    <source>
        <dbReference type="ARBA" id="ARBA00023136"/>
    </source>
</evidence>
<comment type="caution">
    <text evidence="11">The sequence shown here is derived from an EMBL/GenBank/DDBJ whole genome shotgun (WGS) entry which is preliminary data.</text>
</comment>
<dbReference type="EMBL" id="JAAZWO010000005">
    <property type="protein sequence ID" value="MBC2397228.1"/>
    <property type="molecule type" value="Genomic_DNA"/>
</dbReference>
<evidence type="ECO:0000313" key="12">
    <source>
        <dbReference type="Proteomes" id="UP000563151"/>
    </source>
</evidence>
<dbReference type="PANTHER" id="PTHR43297">
    <property type="entry name" value="OLIGOPEPTIDE TRANSPORT ATP-BINDING PROTEIN APPD"/>
    <property type="match status" value="1"/>
</dbReference>
<dbReference type="RefSeq" id="WP_035144241.1">
    <property type="nucleotide sequence ID" value="NZ_JAAZWO010000005.1"/>
</dbReference>
<evidence type="ECO:0000256" key="3">
    <source>
        <dbReference type="ARBA" id="ARBA00022448"/>
    </source>
</evidence>
<dbReference type="SMART" id="SM00382">
    <property type="entry name" value="AAA"/>
    <property type="match status" value="1"/>
</dbReference>
<keyword evidence="8" id="KW-1278">Translocase</keyword>
<feature type="domain" description="ABC transporter" evidence="10">
    <location>
        <begin position="4"/>
        <end position="249"/>
    </location>
</feature>
<keyword evidence="4" id="KW-1003">Cell membrane</keyword>
<organism evidence="11 12">
    <name type="scientific">Clostridium tetanomorphum</name>
    <dbReference type="NCBI Taxonomy" id="1553"/>
    <lineage>
        <taxon>Bacteria</taxon>
        <taxon>Bacillati</taxon>
        <taxon>Bacillota</taxon>
        <taxon>Clostridia</taxon>
        <taxon>Eubacteriales</taxon>
        <taxon>Clostridiaceae</taxon>
        <taxon>Clostridium</taxon>
    </lineage>
</organism>
<keyword evidence="5" id="KW-0997">Cell inner membrane</keyword>
<protein>
    <submittedName>
        <fullName evidence="11">ABC transporter ATP-binding protein</fullName>
    </submittedName>
</protein>
<evidence type="ECO:0000256" key="1">
    <source>
        <dbReference type="ARBA" id="ARBA00004202"/>
    </source>
</evidence>
<evidence type="ECO:0000256" key="7">
    <source>
        <dbReference type="ARBA" id="ARBA00022840"/>
    </source>
</evidence>
<name>A0A923E6E5_CLOTT</name>
<evidence type="ECO:0000313" key="11">
    <source>
        <dbReference type="EMBL" id="MBC2397228.1"/>
    </source>
</evidence>
<reference evidence="11 12" key="1">
    <citation type="submission" date="2020-04" db="EMBL/GenBank/DDBJ databases">
        <title>Genomic insights into acetone-butanol-ethanol (ABE) fermentation by sequencing solventogenic clostridia strains.</title>
        <authorList>
            <person name="Brown S."/>
        </authorList>
    </citation>
    <scope>NUCLEOTIDE SEQUENCE [LARGE SCALE GENOMIC DNA]</scope>
    <source>
        <strain evidence="11 12">DJ011</strain>
    </source>
</reference>
<dbReference type="Gene3D" id="3.40.50.300">
    <property type="entry name" value="P-loop containing nucleotide triphosphate hydrolases"/>
    <property type="match status" value="1"/>
</dbReference>
<keyword evidence="7 11" id="KW-0067">ATP-binding</keyword>
<dbReference type="Proteomes" id="UP000563151">
    <property type="component" value="Unassembled WGS sequence"/>
</dbReference>
<evidence type="ECO:0000256" key="5">
    <source>
        <dbReference type="ARBA" id="ARBA00022519"/>
    </source>
</evidence>
<dbReference type="PROSITE" id="PS00211">
    <property type="entry name" value="ABC_TRANSPORTER_1"/>
    <property type="match status" value="1"/>
</dbReference>
<dbReference type="CDD" id="cd03257">
    <property type="entry name" value="ABC_NikE_OppD_transporters"/>
    <property type="match status" value="1"/>
</dbReference>
<dbReference type="GO" id="GO:0016887">
    <property type="term" value="F:ATP hydrolysis activity"/>
    <property type="evidence" value="ECO:0007669"/>
    <property type="project" value="InterPro"/>
</dbReference>
<keyword evidence="12" id="KW-1185">Reference proteome</keyword>
<evidence type="ECO:0000256" key="6">
    <source>
        <dbReference type="ARBA" id="ARBA00022741"/>
    </source>
</evidence>
<dbReference type="InterPro" id="IPR003439">
    <property type="entry name" value="ABC_transporter-like_ATP-bd"/>
</dbReference>
<dbReference type="InterPro" id="IPR017871">
    <property type="entry name" value="ABC_transporter-like_CS"/>
</dbReference>
<dbReference type="SUPFAM" id="SSF52540">
    <property type="entry name" value="P-loop containing nucleoside triphosphate hydrolases"/>
    <property type="match status" value="1"/>
</dbReference>
<dbReference type="PROSITE" id="PS50893">
    <property type="entry name" value="ABC_TRANSPORTER_2"/>
    <property type="match status" value="1"/>
</dbReference>